<keyword evidence="1" id="KW-1133">Transmembrane helix</keyword>
<feature type="transmembrane region" description="Helical" evidence="1">
    <location>
        <begin position="51"/>
        <end position="71"/>
    </location>
</feature>
<gene>
    <name evidence="2" type="ORF">SBX37_08295</name>
    <name evidence="3" type="ORF">VIM7927_03667</name>
</gene>
<proteinExistence type="predicted"/>
<reference evidence="3 4" key="1">
    <citation type="submission" date="2017-05" db="EMBL/GenBank/DDBJ databases">
        <authorList>
            <person name="Song R."/>
            <person name="Chenine A.L."/>
            <person name="Ruprecht R.M."/>
        </authorList>
    </citation>
    <scope>NUCLEOTIDE SEQUENCE [LARGE SCALE GENOMIC DNA]</scope>
    <source>
        <strain evidence="3 4">CECT 7927</strain>
    </source>
</reference>
<dbReference type="OrthoDB" id="9850950at2"/>
<evidence type="ECO:0000313" key="5">
    <source>
        <dbReference type="Proteomes" id="UP001283366"/>
    </source>
</evidence>
<dbReference type="EMBL" id="JAWRCO010000001">
    <property type="protein sequence ID" value="MDW6002856.1"/>
    <property type="molecule type" value="Genomic_DNA"/>
</dbReference>
<evidence type="ECO:0000313" key="3">
    <source>
        <dbReference type="EMBL" id="SMS02346.1"/>
    </source>
</evidence>
<accession>A0A1Y6IXI1</accession>
<keyword evidence="5" id="KW-1185">Reference proteome</keyword>
<evidence type="ECO:0000256" key="1">
    <source>
        <dbReference type="SAM" id="Phobius"/>
    </source>
</evidence>
<sequence>MRKKDSPQSLWKKVSTYFVIINLAGMFLLYPIYYVIHIIALMATDSPVVELSFIVMLLFNLGVGGTVYFIFDRLLKNIANGLKIENLLYKLNLIMLNVTVFSPFVLIFFSDAFMSNYHYMNCKEMAVTGKLSKNIYTRNQEICELLIKEKETQ</sequence>
<dbReference type="EMBL" id="FXXI01000009">
    <property type="protein sequence ID" value="SMS02346.1"/>
    <property type="molecule type" value="Genomic_DNA"/>
</dbReference>
<reference evidence="2 5" key="2">
    <citation type="submission" date="2023-11" db="EMBL/GenBank/DDBJ databases">
        <title>Plant-associative lifestyle of Vibrio porteresiae and its evolutionary dynamics.</title>
        <authorList>
            <person name="Rameshkumar N."/>
            <person name="Kirti K."/>
        </authorList>
    </citation>
    <scope>NUCLEOTIDE SEQUENCE [LARGE SCALE GENOMIC DNA]</scope>
    <source>
        <strain evidence="2 5">MSSRF38</strain>
    </source>
</reference>
<dbReference type="Proteomes" id="UP001283366">
    <property type="component" value="Unassembled WGS sequence"/>
</dbReference>
<dbReference type="Proteomes" id="UP000196125">
    <property type="component" value="Unassembled WGS sequence"/>
</dbReference>
<evidence type="ECO:0000313" key="2">
    <source>
        <dbReference type="EMBL" id="MDW6002856.1"/>
    </source>
</evidence>
<organism evidence="3 4">
    <name type="scientific">Vibrio mangrovi</name>
    <dbReference type="NCBI Taxonomy" id="474394"/>
    <lineage>
        <taxon>Bacteria</taxon>
        <taxon>Pseudomonadati</taxon>
        <taxon>Pseudomonadota</taxon>
        <taxon>Gammaproteobacteria</taxon>
        <taxon>Vibrionales</taxon>
        <taxon>Vibrionaceae</taxon>
        <taxon>Vibrio</taxon>
    </lineage>
</organism>
<name>A0A1Y6IXI1_9VIBR</name>
<keyword evidence="1" id="KW-0812">Transmembrane</keyword>
<keyword evidence="1" id="KW-0472">Membrane</keyword>
<evidence type="ECO:0000313" key="4">
    <source>
        <dbReference type="Proteomes" id="UP000196125"/>
    </source>
</evidence>
<dbReference type="RefSeq" id="WP_087482357.1">
    <property type="nucleotide sequence ID" value="NZ_AP024883.1"/>
</dbReference>
<feature type="transmembrane region" description="Helical" evidence="1">
    <location>
        <begin position="16"/>
        <end position="39"/>
    </location>
</feature>
<protein>
    <submittedName>
        <fullName evidence="3">Uncharacterized protein</fullName>
    </submittedName>
</protein>
<feature type="transmembrane region" description="Helical" evidence="1">
    <location>
        <begin position="91"/>
        <end position="110"/>
    </location>
</feature>
<dbReference type="AlphaFoldDB" id="A0A1Y6IXI1"/>